<evidence type="ECO:0000313" key="2">
    <source>
        <dbReference type="Proteomes" id="UP000000393"/>
    </source>
</evidence>
<evidence type="ECO:0000313" key="1">
    <source>
        <dbReference type="EMBL" id="ADJ28458.1"/>
    </source>
</evidence>
<sequence length="429" mass="49339">MAEIAFNFFCELEGGKAGKAASEINSLPIFSERLLTPTGSAGFRITTKIHPFWNIYFNGLGIAIAEAHAPKRSDRAHSYRFLEKGEQLFDRTASWRAYQEATIADQDLQNEGAIVVQTDISSFYEHVYHHRIENCVADLFPPDSTVPTQVDRLTLNRTKTTILTAKHYMDYVRAQLGTPEDETSKLREIDLHFDPYSNTAEADYEELRETVEKLEVQALLNLELQKGQPDTFLVAQIGRTLKLHTPRTAIQLCETLLNPNNLHAFRASWSTIMRGITSVCADITKSEVFDRLDRLLDAVPRHSPHLLLPETNCLHFLKAVRFQRTQARASFVSSLYNSTASETVKRACIDCRRHWKDRPSFIQLRNRWNLLGTEEQRMLWLAAAEFGEEGKHFRSQVRRSLANMWRLSIERKDKTTFESIYTKWVDNAN</sequence>
<name>D8K6D1_NITWC</name>
<dbReference type="EMBL" id="CP002086">
    <property type="protein sequence ID" value="ADJ28458.1"/>
    <property type="molecule type" value="Genomic_DNA"/>
</dbReference>
<dbReference type="RefSeq" id="WP_013220550.1">
    <property type="nucleotide sequence ID" value="NC_014315.1"/>
</dbReference>
<accession>D8K6D1</accession>
<organism evidence="1 2">
    <name type="scientific">Nitrosococcus watsoni (strain C-113)</name>
    <dbReference type="NCBI Taxonomy" id="105559"/>
    <lineage>
        <taxon>Bacteria</taxon>
        <taxon>Pseudomonadati</taxon>
        <taxon>Pseudomonadota</taxon>
        <taxon>Gammaproteobacteria</taxon>
        <taxon>Chromatiales</taxon>
        <taxon>Chromatiaceae</taxon>
        <taxon>Nitrosococcus</taxon>
    </lineage>
</organism>
<dbReference type="KEGG" id="nwa:Nwat_1560"/>
<dbReference type="HOGENOM" id="CLU_036994_0_0_6"/>
<proteinExistence type="predicted"/>
<dbReference type="Proteomes" id="UP000000393">
    <property type="component" value="Chromosome"/>
</dbReference>
<reference evidence="1 2" key="1">
    <citation type="submission" date="2010-06" db="EMBL/GenBank/DDBJ databases">
        <title>Complete sequence of chromosome of Nitrosococcus watsoni C-113.</title>
        <authorList>
            <consortium name="US DOE Joint Genome Institute"/>
            <person name="Lucas S."/>
            <person name="Copeland A."/>
            <person name="Lapidus A."/>
            <person name="Cheng J.-F."/>
            <person name="Bruce D."/>
            <person name="Goodwin L."/>
            <person name="Pitluck S."/>
            <person name="Malfatti S.A."/>
            <person name="Chain P.S.G."/>
            <person name="Land M."/>
            <person name="Hauser L."/>
            <person name="Kyrpides N."/>
            <person name="Ivanova N."/>
            <person name="Cambell M.A."/>
            <person name="Heidelberg J.F."/>
            <person name="Klotz M.G."/>
            <person name="Woyke T."/>
        </authorList>
    </citation>
    <scope>NUCLEOTIDE SEQUENCE [LARGE SCALE GENOMIC DNA]</scope>
    <source>
        <strain evidence="1 2">C-113</strain>
    </source>
</reference>
<evidence type="ECO:0008006" key="3">
    <source>
        <dbReference type="Google" id="ProtNLM"/>
    </source>
</evidence>
<dbReference type="AlphaFoldDB" id="D8K6D1"/>
<protein>
    <recommendedName>
        <fullName evidence="3">Reverse transcriptase (RNA-dependent DNA polymerase)</fullName>
    </recommendedName>
</protein>
<gene>
    <name evidence="1" type="ordered locus">Nwat_1560</name>
</gene>
<keyword evidence="2" id="KW-1185">Reference proteome</keyword>
<dbReference type="eggNOG" id="COG3344">
    <property type="taxonomic scope" value="Bacteria"/>
</dbReference>
<dbReference type="STRING" id="105559.Nwat_1560"/>